<keyword evidence="2" id="KW-1185">Reference proteome</keyword>
<protein>
    <submittedName>
        <fullName evidence="1">Uncharacterized protein</fullName>
    </submittedName>
</protein>
<proteinExistence type="predicted"/>
<gene>
    <name evidence="1" type="ORF">HORIV_07840</name>
</gene>
<evidence type="ECO:0000313" key="2">
    <source>
        <dbReference type="Proteomes" id="UP000289555"/>
    </source>
</evidence>
<sequence length="62" mass="6792">MITRLLFGQHPRHCTAGIVQFDMLHFHAVLRLQLLCHPVDIAIGACIATPGVPVNGLAFGFR</sequence>
<name>A0ABM7GDD1_9GAMM</name>
<evidence type="ECO:0000313" key="1">
    <source>
        <dbReference type="EMBL" id="BBI48363.1"/>
    </source>
</evidence>
<accession>A0ABM7GDD1</accession>
<organism evidence="1 2">
    <name type="scientific">Vreelandella olivaria</name>
    <dbReference type="NCBI Taxonomy" id="390919"/>
    <lineage>
        <taxon>Bacteria</taxon>
        <taxon>Pseudomonadati</taxon>
        <taxon>Pseudomonadota</taxon>
        <taxon>Gammaproteobacteria</taxon>
        <taxon>Oceanospirillales</taxon>
        <taxon>Halomonadaceae</taxon>
        <taxon>Vreelandella</taxon>
    </lineage>
</organism>
<reference evidence="2" key="1">
    <citation type="journal article" date="2019" name="Microbiol. Resour. Announc.">
        <title>Complete Genome Sequence of Halomonas olivaria, a Moderately Halophilic Bacterium Isolated from Olive Processing Effluents, Obtained by Nanopore Sequencing.</title>
        <authorList>
            <person name="Nagata S."/>
            <person name="Ii K.M."/>
            <person name="Tsukimi T."/>
            <person name="Miura M.C."/>
            <person name="Galipon J."/>
            <person name="Arakawa K."/>
        </authorList>
    </citation>
    <scope>NUCLEOTIDE SEQUENCE [LARGE SCALE GENOMIC DNA]</scope>
    <source>
        <strain evidence="2">TYRC17</strain>
    </source>
</reference>
<dbReference type="EMBL" id="AP019416">
    <property type="protein sequence ID" value="BBI48363.1"/>
    <property type="molecule type" value="Genomic_DNA"/>
</dbReference>
<dbReference type="Proteomes" id="UP000289555">
    <property type="component" value="Chromosome"/>
</dbReference>